<dbReference type="GO" id="GO:0005975">
    <property type="term" value="P:carbohydrate metabolic process"/>
    <property type="evidence" value="ECO:0007669"/>
    <property type="project" value="InterPro"/>
</dbReference>
<dbReference type="InterPro" id="IPR012878">
    <property type="entry name" value="Beta-AFase-like_GH127_cat"/>
</dbReference>
<dbReference type="STRING" id="1108050.A0A0B7F8Q5"/>
<reference evidence="2 3" key="1">
    <citation type="submission" date="2014-11" db="EMBL/GenBank/DDBJ databases">
        <authorList>
            <person name="Wibberg Daniel"/>
        </authorList>
    </citation>
    <scope>NUCLEOTIDE SEQUENCE [LARGE SCALE GENOMIC DNA]</scope>
    <source>
        <strain evidence="2">Rhizoctonia solani AG1-IB 7/3/14</strain>
    </source>
</reference>
<dbReference type="OrthoDB" id="5358475at2759"/>
<dbReference type="InterPro" id="IPR008928">
    <property type="entry name" value="6-hairpin_glycosidase_sf"/>
</dbReference>
<dbReference type="Proteomes" id="UP000059188">
    <property type="component" value="Unassembled WGS sequence"/>
</dbReference>
<sequence length="691" mass="78056">MNISSDDYSSKEGTRPRNRQPIAWPQIKLYLLVCLGLIGLRRLVYYALTPRVGLAPHLTLAPLAYQPLKLGEIRPNGWLHDQLQLQADSLGGHMHEFYPLIKEGSWTGKGNVNYSDLNEAGSYWFNGLVPHAYVLDSPRLKASVREFLDHVLDTQWDDGWLGPETDDQWQPRWLWGRYPFLLGAIGMAEAEPELADKIAHSLMKFVKLANKMLREGKGTQDWTRGTRWQDFVLVMQWLYDRRSSREDRELLHDTTIRIKNVSTDWRSVFSEERFPKEAVTEWRIYWHGVNLAEGLKAMAVGYRFSKDKSELTEAIEAWNRIHKYHGRPSGIFAADEYLAGLDPVRGTELCLVVEAMYSGSYLFQTTGDSSIAERVERQAYNALPATITGDMWAHQYVQQQNQIAARNMTPNPFPSDGLDSNVFGLEPNYPCCTVNHMQGFPKFVAAAFVKTPDEDGLVQVYNGPFQVGTTLRGGRVTVVVDTAYPFGDTLDISITAEHSFEYFISLPHWAIEQNRVAVKTNLQKDLPVDIESRLLRLRVSAGNSRLHISYNPPIIVEPRPGGTVSLHRGALHYAYDIPRKVKVMNRHPNEVRAVDLQMTPSGPWQYAIDPSTARYEQVSNDVNSPAFDHNGSSNSLLVSACLVEWGIGGETFANPPPESPECVGPLETIRLVPYGSTKLRISEFPVIKNSV</sequence>
<accession>A0A0B7F8Q5</accession>
<feature type="domain" description="Non-reducing end beta-L-arabinofuranosidase-like GH127 catalytic" evidence="1">
    <location>
        <begin position="123"/>
        <end position="443"/>
    </location>
</feature>
<organism evidence="2 3">
    <name type="scientific">Thanatephorus cucumeris (strain AG1-IB / isolate 7/3/14)</name>
    <name type="common">Lettuce bottom rot fungus</name>
    <name type="synonym">Rhizoctonia solani</name>
    <dbReference type="NCBI Taxonomy" id="1108050"/>
    <lineage>
        <taxon>Eukaryota</taxon>
        <taxon>Fungi</taxon>
        <taxon>Dikarya</taxon>
        <taxon>Basidiomycota</taxon>
        <taxon>Agaricomycotina</taxon>
        <taxon>Agaricomycetes</taxon>
        <taxon>Cantharellales</taxon>
        <taxon>Ceratobasidiaceae</taxon>
        <taxon>Rhizoctonia</taxon>
        <taxon>Rhizoctonia solani AG-1</taxon>
    </lineage>
</organism>
<dbReference type="AlphaFoldDB" id="A0A0B7F8Q5"/>
<evidence type="ECO:0000313" key="2">
    <source>
        <dbReference type="EMBL" id="CEL53289.1"/>
    </source>
</evidence>
<dbReference type="EMBL" id="LN679111">
    <property type="protein sequence ID" value="CEL53289.1"/>
    <property type="molecule type" value="Genomic_DNA"/>
</dbReference>
<evidence type="ECO:0000259" key="1">
    <source>
        <dbReference type="Pfam" id="PF07944"/>
    </source>
</evidence>
<dbReference type="SUPFAM" id="SSF48208">
    <property type="entry name" value="Six-hairpin glycosidases"/>
    <property type="match status" value="1"/>
</dbReference>
<evidence type="ECO:0000313" key="3">
    <source>
        <dbReference type="Proteomes" id="UP000059188"/>
    </source>
</evidence>
<gene>
    <name evidence="2" type="ORF">RSOLAG1IB_06256</name>
</gene>
<keyword evidence="3" id="KW-1185">Reference proteome</keyword>
<protein>
    <recommendedName>
        <fullName evidence="1">Non-reducing end beta-L-arabinofuranosidase-like GH127 catalytic domain-containing protein</fullName>
    </recommendedName>
</protein>
<proteinExistence type="predicted"/>
<dbReference type="PANTHER" id="PTHR31151">
    <property type="entry name" value="PROLINE-TRNA LIGASE (DUF1680)"/>
    <property type="match status" value="1"/>
</dbReference>
<dbReference type="Pfam" id="PF07944">
    <property type="entry name" value="Beta-AFase-like_GH127_cat"/>
    <property type="match status" value="1"/>
</dbReference>
<dbReference type="PANTHER" id="PTHR31151:SF0">
    <property type="entry name" value="PROLINE-TRNA LIGASE (DUF1680)"/>
    <property type="match status" value="1"/>
</dbReference>
<name>A0A0B7F8Q5_THACB</name>